<dbReference type="InterPro" id="IPR032840">
    <property type="entry name" value="CFAP91_dom"/>
</dbReference>
<keyword evidence="3" id="KW-0206">Cytoskeleton</keyword>
<evidence type="ECO:0000313" key="11">
    <source>
        <dbReference type="RefSeq" id="XP_034100245.1"/>
    </source>
</evidence>
<keyword evidence="4" id="KW-0966">Cell projection</keyword>
<comment type="subcellular location">
    <subcellularLocation>
        <location evidence="1">Cytoplasm</location>
        <location evidence="1">Cytoskeleton</location>
        <location evidence="1">Cilium axoneme</location>
    </subcellularLocation>
</comment>
<evidence type="ECO:0000256" key="4">
    <source>
        <dbReference type="ARBA" id="ARBA00023273"/>
    </source>
</evidence>
<feature type="region of interest" description="Disordered" evidence="8">
    <location>
        <begin position="1027"/>
        <end position="1075"/>
    </location>
</feature>
<name>A0A6P8WQ51_DROAB</name>
<keyword evidence="10" id="KW-1185">Reference proteome</keyword>
<feature type="region of interest" description="Disordered" evidence="8">
    <location>
        <begin position="1118"/>
        <end position="1151"/>
    </location>
</feature>
<dbReference type="GO" id="GO:0005930">
    <property type="term" value="C:axoneme"/>
    <property type="evidence" value="ECO:0007669"/>
    <property type="project" value="UniProtKB-SubCell"/>
</dbReference>
<feature type="compositionally biased region" description="Low complexity" evidence="8">
    <location>
        <begin position="1130"/>
        <end position="1139"/>
    </location>
</feature>
<gene>
    <name evidence="11" type="primary">LOC117565316</name>
</gene>
<feature type="compositionally biased region" description="Polar residues" evidence="8">
    <location>
        <begin position="1027"/>
        <end position="1039"/>
    </location>
</feature>
<evidence type="ECO:0000256" key="5">
    <source>
        <dbReference type="ARBA" id="ARBA00029468"/>
    </source>
</evidence>
<evidence type="ECO:0000256" key="8">
    <source>
        <dbReference type="SAM" id="MobiDB-lite"/>
    </source>
</evidence>
<evidence type="ECO:0000259" key="9">
    <source>
        <dbReference type="Pfam" id="PF14738"/>
    </source>
</evidence>
<sequence length="1151" mass="133350">MPAQEAGVMNVLFEARRMRNSSSTSRHSGSSPRIAPLEVKRVKSKESVQLLVEPPKHAKRVTFSKQKQQQQQQHQQRQQTVVKDTEMQTGLTSCLITNPTLEPRAAGGANNPAERKVGWLARTDSECQFKAPGIDFLTERDTNVITFEVKMRDSLQSVKDYTTKCDYFPKFVDKRPFKDQATQTLYRESSAQTLAYLPDIVDKEQSEHLELFNLATLLPGDKPPGLYEVEILERARKRWAFNQALKTNFMQQLHEARESAINSKYRPILEAFEWEQWIEREEYIQECQMMRLEIVIRMFDKRERQMHTASKTRIEEACATIEKRRQHGLNKNEIKYQRAMRRLQIEHSGTSRRWKKQSPMQALGSPCSEFYGPLIRHGVDPARRNFVGDGRKAFDMRIDSLEKRVDMDKLECPFTKLKEWSKPKEYVKEYEQNFCSDKHLQKLYESLKTLRSQATRQKTAPKCLKRRPKVASEVDARISYNYEDVDATDFFRDRARRSDVAELKVSEELSPEQILAIRNFLEDEERRKHSPDIAEQMMRERRTEDLEQLLHIYEGGTIGWIMQFLSEEMERLKEQRKLHFFSILAQKERWRREAAEAGLRQKENNLRILYEDIFQQSNVVNNEVTEDYINTILTTDMAHIAENNAAESVIVLAKQIDADIQRWLDNIKLVQTPLTYEPLRELLRAMVFPDLNTLVIKYEKTLIAKYIIDDVLFGRIWEELETYDIATVIGSDLIDRLIDNDLYFFSTESEGETPRPRTANIEVEAILRKVIRQAVPGRRWKTETERVAHENCNDLFDGIFDRILEEINRDIEPMEPVELHQAFSRQLISKRDNIRELEEENLQKRRLDETVAEGEIENIMHLKTQVLSLLKKMKGDKITKALDTDEHYLGDAKVKIEDDQSDALVHLHVYKEREKISEVEGDVHSIISMLDVTNEEHFATVKHPGPESDIADDTSSSRMTYIGVEFGTKTKKPEDQLIHAFHELIDGTVPSDAYTEYEADDESSWWPRDNYVGEGIEEELLISTDAPSTVLRRQSSSEASLKGTLKRPAVSRPPSRVGSLPASKQASQAELPKAQIPRATSLLIDEEEDEHPLGNLSSNKTSNTFFDARDTKKFSGVSSHYDLTAPNDEVSQSGKSVKSVKSEDKNSQHRE</sequence>
<keyword evidence="2" id="KW-0963">Cytoplasm</keyword>
<evidence type="ECO:0000256" key="2">
    <source>
        <dbReference type="ARBA" id="ARBA00022490"/>
    </source>
</evidence>
<feature type="compositionally biased region" description="Low complexity" evidence="8">
    <location>
        <begin position="20"/>
        <end position="33"/>
    </location>
</feature>
<feature type="domain" description="CFAP91" evidence="9">
    <location>
        <begin position="182"/>
        <end position="342"/>
    </location>
</feature>
<dbReference type="GeneID" id="117565316"/>
<dbReference type="InterPro" id="IPR026720">
    <property type="entry name" value="CFAP91"/>
</dbReference>
<evidence type="ECO:0000256" key="7">
    <source>
        <dbReference type="SAM" id="Coils"/>
    </source>
</evidence>
<dbReference type="RefSeq" id="XP_034100245.1">
    <property type="nucleotide sequence ID" value="XM_034244354.2"/>
</dbReference>
<accession>A0A6P8WQ51</accession>
<proteinExistence type="inferred from homology"/>
<dbReference type="Proteomes" id="UP000515160">
    <property type="component" value="Chromosome 2L"/>
</dbReference>
<evidence type="ECO:0000256" key="1">
    <source>
        <dbReference type="ARBA" id="ARBA00004430"/>
    </source>
</evidence>
<keyword evidence="7" id="KW-0175">Coiled coil</keyword>
<evidence type="ECO:0000313" key="10">
    <source>
        <dbReference type="Proteomes" id="UP000515160"/>
    </source>
</evidence>
<organism evidence="10 11">
    <name type="scientific">Drosophila albomicans</name>
    <name type="common">Fruit fly</name>
    <dbReference type="NCBI Taxonomy" id="7291"/>
    <lineage>
        <taxon>Eukaryota</taxon>
        <taxon>Metazoa</taxon>
        <taxon>Ecdysozoa</taxon>
        <taxon>Arthropoda</taxon>
        <taxon>Hexapoda</taxon>
        <taxon>Insecta</taxon>
        <taxon>Pterygota</taxon>
        <taxon>Neoptera</taxon>
        <taxon>Endopterygota</taxon>
        <taxon>Diptera</taxon>
        <taxon>Brachycera</taxon>
        <taxon>Muscomorpha</taxon>
        <taxon>Ephydroidea</taxon>
        <taxon>Drosophilidae</taxon>
        <taxon>Drosophila</taxon>
    </lineage>
</organism>
<protein>
    <recommendedName>
        <fullName evidence="6">Cilia- and flagella-associated protein 91</fullName>
    </recommendedName>
</protein>
<feature type="compositionally biased region" description="Low complexity" evidence="8">
    <location>
        <begin position="66"/>
        <end position="79"/>
    </location>
</feature>
<feature type="region of interest" description="Disordered" evidence="8">
    <location>
        <begin position="17"/>
        <end position="37"/>
    </location>
</feature>
<comment type="similarity">
    <text evidence="5">Belongs to the CFAP91 family.</text>
</comment>
<feature type="compositionally biased region" description="Basic and acidic residues" evidence="8">
    <location>
        <begin position="1140"/>
        <end position="1151"/>
    </location>
</feature>
<dbReference type="AlphaFoldDB" id="A0A6P8WQ51"/>
<feature type="coiled-coil region" evidence="7">
    <location>
        <begin position="820"/>
        <end position="857"/>
    </location>
</feature>
<feature type="region of interest" description="Disordered" evidence="8">
    <location>
        <begin position="54"/>
        <end position="84"/>
    </location>
</feature>
<dbReference type="OrthoDB" id="567787at2759"/>
<dbReference type="Pfam" id="PF14738">
    <property type="entry name" value="CFAP91"/>
    <property type="match status" value="1"/>
</dbReference>
<reference evidence="11" key="1">
    <citation type="submission" date="2025-08" db="UniProtKB">
        <authorList>
            <consortium name="RefSeq"/>
        </authorList>
    </citation>
    <scope>IDENTIFICATION</scope>
    <source>
        <strain evidence="11">15112-1751.03</strain>
        <tissue evidence="11">Whole Adult</tissue>
    </source>
</reference>
<evidence type="ECO:0000256" key="3">
    <source>
        <dbReference type="ARBA" id="ARBA00023212"/>
    </source>
</evidence>
<dbReference type="PANTHER" id="PTHR22455:SF10">
    <property type="entry name" value="CILIA- AND FLAGELLA-ASSOCIATED PROTEIN 91"/>
    <property type="match status" value="1"/>
</dbReference>
<dbReference type="PANTHER" id="PTHR22455">
    <property type="entry name" value="CILIA- AND FLAGELLA-ASSOCIATED PROTEIN 91"/>
    <property type="match status" value="1"/>
</dbReference>
<evidence type="ECO:0000256" key="6">
    <source>
        <dbReference type="ARBA" id="ARBA00029555"/>
    </source>
</evidence>